<reference evidence="12" key="2">
    <citation type="journal article" date="2022" name="Mol. Phylogenet. Evol.">
        <title>Maturyoshka: A maturase inside a maturase, and other peculiarities of the novel chloroplast genomes of marine euglenophytes.</title>
        <authorList>
            <person name="Maciszewski K."/>
            <person name="Dabbagh N."/>
            <person name="Preisfeld A."/>
            <person name="Karnkowska A."/>
        </authorList>
    </citation>
    <scope>NUCLEOTIDE SEQUENCE</scope>
</reference>
<evidence type="ECO:0000256" key="9">
    <source>
        <dbReference type="ARBA" id="ARBA00023276"/>
    </source>
</evidence>
<keyword evidence="6 11" id="KW-1133">Transmembrane helix</keyword>
<dbReference type="EMBL" id="OK136185">
    <property type="protein sequence ID" value="UXD06413.1"/>
    <property type="molecule type" value="Genomic_DNA"/>
</dbReference>
<geneLocation type="chloroplast" evidence="12"/>
<dbReference type="GO" id="GO:0015979">
    <property type="term" value="P:photosynthesis"/>
    <property type="evidence" value="ECO:0007669"/>
    <property type="project" value="UniProtKB-KW"/>
</dbReference>
<comment type="function">
    <text evidence="11">A core subunit of photosystem II (PSII), probably helps stabilize the reaction center.</text>
</comment>
<proteinExistence type="inferred from homology"/>
<evidence type="ECO:0000256" key="7">
    <source>
        <dbReference type="ARBA" id="ARBA00023078"/>
    </source>
</evidence>
<evidence type="ECO:0000256" key="5">
    <source>
        <dbReference type="ARBA" id="ARBA00022692"/>
    </source>
</evidence>
<comment type="subunit">
    <text evidence="11">PSII is composed of 1 copy each of membrane proteins PsbA, PsbB, PsbC, PsbD, PsbE, PsbF, PsbH, PsbI, PsbJ, PsbK, PsbL, PsbM, PsbT, PsbX, PsbY, PsbZ, Psb30/Ycf12, peripheral proteins of the oxygen-evolving complex and a large number of cofactors. It forms dimeric complexes.</text>
</comment>
<dbReference type="GO" id="GO:0009523">
    <property type="term" value="C:photosystem II"/>
    <property type="evidence" value="ECO:0007669"/>
    <property type="project" value="UniProtKB-KW"/>
</dbReference>
<organism evidence="12">
    <name type="scientific">Eutreptiella sp. CCMP389</name>
    <dbReference type="NCBI Taxonomy" id="96781"/>
    <lineage>
        <taxon>Eukaryota</taxon>
        <taxon>Discoba</taxon>
        <taxon>Euglenozoa</taxon>
        <taxon>Euglenida</taxon>
        <taxon>Spirocuta</taxon>
        <taxon>Euglenophyceae</taxon>
        <taxon>Eutreptiales</taxon>
        <taxon>Eutreptiaceae</taxon>
        <taxon>Eutreptiella</taxon>
    </lineage>
</organism>
<protein>
    <recommendedName>
        <fullName evidence="11">Photosystem II reaction center protein Psb30</fullName>
    </recommendedName>
    <alternativeName>
        <fullName evidence="11">Photosystem II reaction center protein Ycf12</fullName>
    </alternativeName>
</protein>
<evidence type="ECO:0000256" key="3">
    <source>
        <dbReference type="ARBA" id="ARBA00022531"/>
    </source>
</evidence>
<evidence type="ECO:0000256" key="4">
    <source>
        <dbReference type="ARBA" id="ARBA00022640"/>
    </source>
</evidence>
<evidence type="ECO:0000256" key="8">
    <source>
        <dbReference type="ARBA" id="ARBA00023136"/>
    </source>
</evidence>
<sequence>MNFELIAQLGSLLVTIVVGPLVIGLLAIRQGNL</sequence>
<comment type="subcellular location">
    <subcellularLocation>
        <location evidence="1">Membrane</location>
        <topology evidence="1">Single-pass membrane protein</topology>
    </subcellularLocation>
    <subcellularLocation>
        <location evidence="11">Plastid</location>
        <location evidence="11">Chloroplast thylakoid membrane</location>
        <topology evidence="11">Single-pass membrane protein</topology>
    </subcellularLocation>
</comment>
<keyword evidence="4 12" id="KW-0934">Plastid</keyword>
<evidence type="ECO:0000256" key="6">
    <source>
        <dbReference type="ARBA" id="ARBA00022989"/>
    </source>
</evidence>
<evidence type="ECO:0000256" key="2">
    <source>
        <dbReference type="ARBA" id="ARBA00022528"/>
    </source>
</evidence>
<keyword evidence="8 11" id="KW-0472">Membrane</keyword>
<dbReference type="Pfam" id="PF05969">
    <property type="entry name" value="PSII_Ycf12"/>
    <property type="match status" value="1"/>
</dbReference>
<gene>
    <name evidence="11" type="primary">psb30</name>
    <name evidence="11" type="synonym">ycf12</name>
</gene>
<comment type="subunit">
    <text evidence="10">PSII is composed of 1 copy each of membrane proteins PsbA, PsbB, PsbC, PsbD, PsbE, PsbF, PsbH, PsbI, PsbJ, PsbK, PsbL, PsbM, PsbT, PsbY, PsbZ, Psb30/Ycf12, peripheral proteins of the oxygen-evolving complex and a large number of cofactors. It forms dimeric complexes.</text>
</comment>
<keyword evidence="7 11" id="KW-0793">Thylakoid</keyword>
<dbReference type="InterPro" id="IPR010284">
    <property type="entry name" value="PSII_Ycf12_core-subunit"/>
</dbReference>
<comment type="similarity">
    <text evidence="11">Belongs to the Psb30/Ycf12 family.</text>
</comment>
<evidence type="ECO:0000256" key="1">
    <source>
        <dbReference type="ARBA" id="ARBA00004167"/>
    </source>
</evidence>
<dbReference type="AlphaFoldDB" id="A0A977K891"/>
<name>A0A977K891_9EUGL</name>
<keyword evidence="5 11" id="KW-0812">Transmembrane</keyword>
<evidence type="ECO:0000256" key="11">
    <source>
        <dbReference type="HAMAP-Rule" id="MF_01329"/>
    </source>
</evidence>
<feature type="transmembrane region" description="Helical" evidence="11">
    <location>
        <begin position="6"/>
        <end position="28"/>
    </location>
</feature>
<keyword evidence="3 11" id="KW-0602">Photosynthesis</keyword>
<dbReference type="GO" id="GO:0009535">
    <property type="term" value="C:chloroplast thylakoid membrane"/>
    <property type="evidence" value="ECO:0007669"/>
    <property type="project" value="UniProtKB-SubCell"/>
</dbReference>
<dbReference type="HAMAP" id="MF_01329">
    <property type="entry name" value="PSII_Psb30_Ycf12"/>
    <property type="match status" value="1"/>
</dbReference>
<keyword evidence="2 12" id="KW-0150">Chloroplast</keyword>
<evidence type="ECO:0000256" key="10">
    <source>
        <dbReference type="ARBA" id="ARBA00038830"/>
    </source>
</evidence>
<evidence type="ECO:0000313" key="12">
    <source>
        <dbReference type="EMBL" id="UXD06413.1"/>
    </source>
</evidence>
<reference evidence="12" key="1">
    <citation type="submission" date="2021-09" db="EMBL/GenBank/DDBJ databases">
        <authorList>
            <person name="Maciszewski K."/>
            <person name="Dabbagh N."/>
            <person name="Preisfeld A."/>
            <person name="Karnkowska A."/>
        </authorList>
    </citation>
    <scope>NUCLEOTIDE SEQUENCE</scope>
</reference>
<accession>A0A977K891</accession>
<keyword evidence="9 11" id="KW-0604">Photosystem II</keyword>